<accession>A0A6M8EPP0</accession>
<reference evidence="1 2" key="1">
    <citation type="submission" date="2019-08" db="EMBL/GenBank/DDBJ databases">
        <title>Complete genome sequence of Arcobacter acticola.</title>
        <authorList>
            <person name="Miller W."/>
        </authorList>
    </citation>
    <scope>NUCLEOTIDE SEQUENCE [LARGE SCALE GENOMIC DNA]</scope>
    <source>
        <strain evidence="1 2">KCTC 52212</strain>
    </source>
</reference>
<evidence type="ECO:0000313" key="2">
    <source>
        <dbReference type="Proteomes" id="UP000503483"/>
    </source>
</evidence>
<evidence type="ECO:0000313" key="1">
    <source>
        <dbReference type="EMBL" id="QKE29031.1"/>
    </source>
</evidence>
<dbReference type="EMBL" id="CP042652">
    <property type="protein sequence ID" value="QKE29031.1"/>
    <property type="molecule type" value="Genomic_DNA"/>
</dbReference>
<sequence length="402" mass="48282">MSDKNIDFKELEKALIKLYGKIELIEELQKHRGDKFNIFSILKMERLEVNTHSAFLYEFINPKGTHYQDDKYLRIFIDEVLKIEDFDFENVKVGRENLIDANRRIDFTIENDDYYIAIEMKIDATDQDKQLSDYFEYAKKQDKKFFKIYYLTLDGRDADEKSAKEVEYERISFQSNILNFIEKSIEKSANLPIIRESLFQYKNLILNITNQTTQEMQMEIIEIINTPKMAIAATRMSKGLAKVWAEREFLFWKSLTIKLEEYLKNKKNWGMEGYNFSIKDSSTDDLIKEIYEKRTKDNDLGLRLNLNKNNFYFLIYSYSKSNFKYQIEFESKSDIEKLAKLIDFKYKYKNARYCESKYALNFCKDYEEPTYDIFDNDKLDKIVENIYNEIKSYMDIIVKELN</sequence>
<dbReference type="InterPro" id="IPR029470">
    <property type="entry name" value="PDDEXK_4"/>
</dbReference>
<name>A0A6M8EPP0_9BACT</name>
<dbReference type="Proteomes" id="UP000503483">
    <property type="component" value="Chromosome"/>
</dbReference>
<evidence type="ECO:0008006" key="3">
    <source>
        <dbReference type="Google" id="ProtNLM"/>
    </source>
</evidence>
<dbReference type="RefSeq" id="WP_172126588.1">
    <property type="nucleotide sequence ID" value="NZ_CP042652.1"/>
</dbReference>
<protein>
    <recommendedName>
        <fullName evidence="3">PD-(D/E)XK nuclease superfamily protein</fullName>
    </recommendedName>
</protein>
<gene>
    <name evidence="1" type="ORF">AACT_1883</name>
</gene>
<dbReference type="AlphaFoldDB" id="A0A6M8EPP0"/>
<dbReference type="Pfam" id="PF14281">
    <property type="entry name" value="PDDEXK_4"/>
    <property type="match status" value="1"/>
</dbReference>
<dbReference type="KEGG" id="paco:AACT_1883"/>
<organism evidence="1 2">
    <name type="scientific">Arcobacter acticola</name>
    <dbReference type="NCBI Taxonomy" id="1849015"/>
    <lineage>
        <taxon>Bacteria</taxon>
        <taxon>Pseudomonadati</taxon>
        <taxon>Campylobacterota</taxon>
        <taxon>Epsilonproteobacteria</taxon>
        <taxon>Campylobacterales</taxon>
        <taxon>Arcobacteraceae</taxon>
        <taxon>Arcobacter</taxon>
    </lineage>
</organism>
<keyword evidence="2" id="KW-1185">Reference proteome</keyword>
<proteinExistence type="predicted"/>